<dbReference type="PANTHER" id="PTHR24305">
    <property type="entry name" value="CYTOCHROME P450"/>
    <property type="match status" value="1"/>
</dbReference>
<dbReference type="GO" id="GO:0020037">
    <property type="term" value="F:heme binding"/>
    <property type="evidence" value="ECO:0007669"/>
    <property type="project" value="InterPro"/>
</dbReference>
<keyword evidence="4" id="KW-0479">Metal-binding</keyword>
<keyword evidence="5" id="KW-0560">Oxidoreductase</keyword>
<sequence length="427" mass="48554">MACVTAVVSESFLFSALSDCSRKFARAVPTFDSGNASVLATVFLTGILLHVGVFHWGEWDPFATKLAATFGVVYASLIAFQLFLSSRDIWNLSPLLRVHRRNLFQHGGAQILKRLQLYGEMQNLHDTYGDIVRIGPSEFPCSKGPWYNLSLPMIPLLNTRSKADHTLKRKPWAQGFNSVAIRNYEHRPPLDVSLWCNFYAFDVMGDLAFGKSFNMLKDGVKHFFLELTHRSTILSIHIMTYQREKFLDWLRQQVKERAENEPDVLSWILSASREVGKPSKEHELDLLGEANLIVVAGTAAMTCTLFELACHPEVCRKLQEEIDGYFATHETTDFSELPKLKYLQAVIDEAFRLHPTIPTYTTMRGRYSWPGKQLALMEIRHVISQIVHKYDVSFAPGQTPKAFIDGELDGFTLVCPKLDLEFETRSL</sequence>
<evidence type="ECO:0000256" key="3">
    <source>
        <dbReference type="ARBA" id="ARBA00022617"/>
    </source>
</evidence>
<dbReference type="InterPro" id="IPR036396">
    <property type="entry name" value="Cyt_P450_sf"/>
</dbReference>
<reference evidence="9" key="1">
    <citation type="journal article" date="2021" name="Nat. Commun.">
        <title>Genetic determinants of endophytism in the Arabidopsis root mycobiome.</title>
        <authorList>
            <person name="Mesny F."/>
            <person name="Miyauchi S."/>
            <person name="Thiergart T."/>
            <person name="Pickel B."/>
            <person name="Atanasova L."/>
            <person name="Karlsson M."/>
            <person name="Huettel B."/>
            <person name="Barry K.W."/>
            <person name="Haridas S."/>
            <person name="Chen C."/>
            <person name="Bauer D."/>
            <person name="Andreopoulos W."/>
            <person name="Pangilinan J."/>
            <person name="LaButti K."/>
            <person name="Riley R."/>
            <person name="Lipzen A."/>
            <person name="Clum A."/>
            <person name="Drula E."/>
            <person name="Henrissat B."/>
            <person name="Kohler A."/>
            <person name="Grigoriev I.V."/>
            <person name="Martin F.M."/>
            <person name="Hacquard S."/>
        </authorList>
    </citation>
    <scope>NUCLEOTIDE SEQUENCE</scope>
    <source>
        <strain evidence="9">MPI-CAGE-AT-0147</strain>
    </source>
</reference>
<comment type="caution">
    <text evidence="9">The sequence shown here is derived from an EMBL/GenBank/DDBJ whole genome shotgun (WGS) entry which is preliminary data.</text>
</comment>
<comment type="similarity">
    <text evidence="2">Belongs to the cytochrome P450 family.</text>
</comment>
<evidence type="ECO:0000256" key="1">
    <source>
        <dbReference type="ARBA" id="ARBA00001971"/>
    </source>
</evidence>
<gene>
    <name evidence="9" type="ORF">EDB81DRAFT_836423</name>
</gene>
<comment type="cofactor">
    <cofactor evidence="1">
        <name>heme</name>
        <dbReference type="ChEBI" id="CHEBI:30413"/>
    </cofactor>
</comment>
<keyword evidence="8" id="KW-0812">Transmembrane</keyword>
<dbReference type="AlphaFoldDB" id="A0A9P9FVM8"/>
<accession>A0A9P9FVM8</accession>
<keyword evidence="6" id="KW-0408">Iron</keyword>
<evidence type="ECO:0000313" key="10">
    <source>
        <dbReference type="Proteomes" id="UP000738349"/>
    </source>
</evidence>
<evidence type="ECO:0000256" key="5">
    <source>
        <dbReference type="ARBA" id="ARBA00023002"/>
    </source>
</evidence>
<dbReference type="SUPFAM" id="SSF48264">
    <property type="entry name" value="Cytochrome P450"/>
    <property type="match status" value="1"/>
</dbReference>
<organism evidence="9 10">
    <name type="scientific">Dactylonectria macrodidyma</name>
    <dbReference type="NCBI Taxonomy" id="307937"/>
    <lineage>
        <taxon>Eukaryota</taxon>
        <taxon>Fungi</taxon>
        <taxon>Dikarya</taxon>
        <taxon>Ascomycota</taxon>
        <taxon>Pezizomycotina</taxon>
        <taxon>Sordariomycetes</taxon>
        <taxon>Hypocreomycetidae</taxon>
        <taxon>Hypocreales</taxon>
        <taxon>Nectriaceae</taxon>
        <taxon>Dactylonectria</taxon>
    </lineage>
</organism>
<name>A0A9P9FVM8_9HYPO</name>
<dbReference type="EMBL" id="JAGMUV010000001">
    <property type="protein sequence ID" value="KAH7176363.1"/>
    <property type="molecule type" value="Genomic_DNA"/>
</dbReference>
<dbReference type="OrthoDB" id="6692864at2759"/>
<dbReference type="Proteomes" id="UP000738349">
    <property type="component" value="Unassembled WGS sequence"/>
</dbReference>
<keyword evidence="10" id="KW-1185">Reference proteome</keyword>
<dbReference type="GO" id="GO:0004497">
    <property type="term" value="F:monooxygenase activity"/>
    <property type="evidence" value="ECO:0007669"/>
    <property type="project" value="UniProtKB-KW"/>
</dbReference>
<keyword evidence="7 9" id="KW-0503">Monooxygenase</keyword>
<evidence type="ECO:0000256" key="6">
    <source>
        <dbReference type="ARBA" id="ARBA00023004"/>
    </source>
</evidence>
<evidence type="ECO:0000256" key="7">
    <source>
        <dbReference type="ARBA" id="ARBA00023033"/>
    </source>
</evidence>
<evidence type="ECO:0000313" key="9">
    <source>
        <dbReference type="EMBL" id="KAH7176363.1"/>
    </source>
</evidence>
<dbReference type="GO" id="GO:0005506">
    <property type="term" value="F:iron ion binding"/>
    <property type="evidence" value="ECO:0007669"/>
    <property type="project" value="InterPro"/>
</dbReference>
<keyword evidence="8" id="KW-0472">Membrane</keyword>
<dbReference type="Pfam" id="PF00067">
    <property type="entry name" value="p450"/>
    <property type="match status" value="1"/>
</dbReference>
<evidence type="ECO:0000256" key="2">
    <source>
        <dbReference type="ARBA" id="ARBA00010617"/>
    </source>
</evidence>
<dbReference type="GO" id="GO:0016705">
    <property type="term" value="F:oxidoreductase activity, acting on paired donors, with incorporation or reduction of molecular oxygen"/>
    <property type="evidence" value="ECO:0007669"/>
    <property type="project" value="InterPro"/>
</dbReference>
<feature type="transmembrane region" description="Helical" evidence="8">
    <location>
        <begin position="34"/>
        <end position="54"/>
    </location>
</feature>
<dbReference type="PANTHER" id="PTHR24305:SF187">
    <property type="entry name" value="P450, PUTATIVE (EUROFUNG)-RELATED"/>
    <property type="match status" value="1"/>
</dbReference>
<evidence type="ECO:0000256" key="8">
    <source>
        <dbReference type="SAM" id="Phobius"/>
    </source>
</evidence>
<proteinExistence type="inferred from homology"/>
<dbReference type="InterPro" id="IPR050121">
    <property type="entry name" value="Cytochrome_P450_monoxygenase"/>
</dbReference>
<evidence type="ECO:0000256" key="4">
    <source>
        <dbReference type="ARBA" id="ARBA00022723"/>
    </source>
</evidence>
<dbReference type="Gene3D" id="1.10.630.10">
    <property type="entry name" value="Cytochrome P450"/>
    <property type="match status" value="2"/>
</dbReference>
<keyword evidence="3" id="KW-0349">Heme</keyword>
<protein>
    <submittedName>
        <fullName evidence="9">Cytochrome p450 monooxygenase</fullName>
    </submittedName>
</protein>
<keyword evidence="8" id="KW-1133">Transmembrane helix</keyword>
<feature type="transmembrane region" description="Helical" evidence="8">
    <location>
        <begin position="66"/>
        <end position="84"/>
    </location>
</feature>
<dbReference type="InterPro" id="IPR001128">
    <property type="entry name" value="Cyt_P450"/>
</dbReference>